<dbReference type="AlphaFoldDB" id="A0A7C3KHP8"/>
<feature type="region of interest" description="Disordered" evidence="1">
    <location>
        <begin position="181"/>
        <end position="201"/>
    </location>
</feature>
<accession>A0A7C3KHP8</accession>
<gene>
    <name evidence="3" type="ORF">ENR64_20785</name>
</gene>
<organism evidence="3">
    <name type="scientific">Oscillatoriales cyanobacterium SpSt-418</name>
    <dbReference type="NCBI Taxonomy" id="2282169"/>
    <lineage>
        <taxon>Bacteria</taxon>
        <taxon>Bacillati</taxon>
        <taxon>Cyanobacteriota</taxon>
        <taxon>Cyanophyceae</taxon>
        <taxon>Oscillatoriophycideae</taxon>
        <taxon>Oscillatoriales</taxon>
    </lineage>
</organism>
<sequence>MPKALLPHRPPLPKRPEEVEREEKLFRDVKLILRNLFEREKITIKQVLDNLYEVGSVNLINQKVPYRVLNRPAKAIARCSKPVVKSVAWYWFVRNCPQLITNWLHYKVRFDPPLPPPTPTETEVVVVEEVPETVSLERYTTDMKKLQAQVRLLTGALVGTVTILGGTLIWASRVPRVEPTFTGGSSQTVRPVPINQRDASH</sequence>
<keyword evidence="2" id="KW-0812">Transmembrane</keyword>
<name>A0A7C3KHP8_9CYAN</name>
<proteinExistence type="predicted"/>
<feature type="transmembrane region" description="Helical" evidence="2">
    <location>
        <begin position="152"/>
        <end position="171"/>
    </location>
</feature>
<evidence type="ECO:0000256" key="2">
    <source>
        <dbReference type="SAM" id="Phobius"/>
    </source>
</evidence>
<protein>
    <submittedName>
        <fullName evidence="3">Uncharacterized protein</fullName>
    </submittedName>
</protein>
<keyword evidence="2" id="KW-0472">Membrane</keyword>
<evidence type="ECO:0000256" key="1">
    <source>
        <dbReference type="SAM" id="MobiDB-lite"/>
    </source>
</evidence>
<reference evidence="3" key="1">
    <citation type="journal article" date="2020" name="mSystems">
        <title>Genome- and Community-Level Interaction Insights into Carbon Utilization and Element Cycling Functions of Hydrothermarchaeota in Hydrothermal Sediment.</title>
        <authorList>
            <person name="Zhou Z."/>
            <person name="Liu Y."/>
            <person name="Xu W."/>
            <person name="Pan J."/>
            <person name="Luo Z.H."/>
            <person name="Li M."/>
        </authorList>
    </citation>
    <scope>NUCLEOTIDE SEQUENCE [LARGE SCALE GENOMIC DNA]</scope>
    <source>
        <strain evidence="3">SpSt-418</strain>
    </source>
</reference>
<keyword evidence="2" id="KW-1133">Transmembrane helix</keyword>
<comment type="caution">
    <text evidence="3">The sequence shown here is derived from an EMBL/GenBank/DDBJ whole genome shotgun (WGS) entry which is preliminary data.</text>
</comment>
<evidence type="ECO:0000313" key="3">
    <source>
        <dbReference type="EMBL" id="HFN00146.1"/>
    </source>
</evidence>
<dbReference type="EMBL" id="DSRU01000295">
    <property type="protein sequence ID" value="HFN00146.1"/>
    <property type="molecule type" value="Genomic_DNA"/>
</dbReference>